<evidence type="ECO:0000313" key="2">
    <source>
        <dbReference type="Proteomes" id="UP000481583"/>
    </source>
</evidence>
<dbReference type="EMBL" id="JAAKZV010000205">
    <property type="protein sequence ID" value="NGN68439.1"/>
    <property type="molecule type" value="Genomic_DNA"/>
</dbReference>
<name>A0A6G4U875_9ACTN</name>
<organism evidence="1 2">
    <name type="scientific">Streptomyces coryli</name>
    <dbReference type="NCBI Taxonomy" id="1128680"/>
    <lineage>
        <taxon>Bacteria</taxon>
        <taxon>Bacillati</taxon>
        <taxon>Actinomycetota</taxon>
        <taxon>Actinomycetes</taxon>
        <taxon>Kitasatosporales</taxon>
        <taxon>Streptomycetaceae</taxon>
        <taxon>Streptomyces</taxon>
    </lineage>
</organism>
<protein>
    <submittedName>
        <fullName evidence="1">Uncharacterized protein</fullName>
    </submittedName>
</protein>
<accession>A0A6G4U875</accession>
<sequence>MASSSHTIPAGWVAAFRDPDDEMERRLAGAGPSGTVLAAAGETWDAMVIAPLERGLAALDRLDVPFEAGYGVVADYWRHELIVHVTPHAAATTKPVVQGLRTLSSGSWVLMPTNDDGTWQAACLSRPSTASPRNIDADQLRAAVLEVDAARTGHL</sequence>
<evidence type="ECO:0000313" key="1">
    <source>
        <dbReference type="EMBL" id="NGN68439.1"/>
    </source>
</evidence>
<comment type="caution">
    <text evidence="1">The sequence shown here is derived from an EMBL/GenBank/DDBJ whole genome shotgun (WGS) entry which is preliminary data.</text>
</comment>
<dbReference type="Proteomes" id="UP000481583">
    <property type="component" value="Unassembled WGS sequence"/>
</dbReference>
<dbReference type="AlphaFoldDB" id="A0A6G4U875"/>
<gene>
    <name evidence="1" type="ORF">G5C51_31650</name>
</gene>
<dbReference type="RefSeq" id="WP_165242392.1">
    <property type="nucleotide sequence ID" value="NZ_JAAKZV010000205.1"/>
</dbReference>
<proteinExistence type="predicted"/>
<keyword evidence="2" id="KW-1185">Reference proteome</keyword>
<reference evidence="1 2" key="1">
    <citation type="submission" date="2020-02" db="EMBL/GenBank/DDBJ databases">
        <title>Whole-genome analyses of novel actinobacteria.</title>
        <authorList>
            <person name="Sahin N."/>
        </authorList>
    </citation>
    <scope>NUCLEOTIDE SEQUENCE [LARGE SCALE GENOMIC DNA]</scope>
    <source>
        <strain evidence="1 2">A7024</strain>
    </source>
</reference>